<evidence type="ECO:0000256" key="1">
    <source>
        <dbReference type="ARBA" id="ARBA00000142"/>
    </source>
</evidence>
<dbReference type="FunFam" id="3.40.50.150:FF:000230">
    <property type="entry name" value="tRNA (Guanine-N(7)-)-methyltransferase"/>
    <property type="match status" value="1"/>
</dbReference>
<protein>
    <recommendedName>
        <fullName evidence="2">tRNA (guanine(46)-N(7))-methyltransferase</fullName>
        <ecNumber evidence="2">2.1.1.33</ecNumber>
    </recommendedName>
</protein>
<keyword evidence="3" id="KW-0489">Methyltransferase</keyword>
<name>A0AAD3SUW7_NEPGR</name>
<dbReference type="EC" id="2.1.1.33" evidence="2"/>
<comment type="caution">
    <text evidence="7">The sequence shown here is derived from an EMBL/GenBank/DDBJ whole genome shotgun (WGS) entry which is preliminary data.</text>
</comment>
<evidence type="ECO:0000256" key="4">
    <source>
        <dbReference type="ARBA" id="ARBA00022679"/>
    </source>
</evidence>
<evidence type="ECO:0000256" key="2">
    <source>
        <dbReference type="ARBA" id="ARBA00011977"/>
    </source>
</evidence>
<dbReference type="PANTHER" id="PTHR23417:SF21">
    <property type="entry name" value="TRNA (GUANINE-N(7)-)-METHYLTRANSFERASE"/>
    <property type="match status" value="1"/>
</dbReference>
<dbReference type="EMBL" id="BSYO01000018">
    <property type="protein sequence ID" value="GMH17455.1"/>
    <property type="molecule type" value="Genomic_DNA"/>
</dbReference>
<dbReference type="GO" id="GO:0008176">
    <property type="term" value="F:tRNA (guanine(46)-N7)-methyltransferase activity"/>
    <property type="evidence" value="ECO:0007669"/>
    <property type="project" value="UniProtKB-EC"/>
</dbReference>
<dbReference type="InterPro" id="IPR029063">
    <property type="entry name" value="SAM-dependent_MTases_sf"/>
</dbReference>
<dbReference type="Proteomes" id="UP001279734">
    <property type="component" value="Unassembled WGS sequence"/>
</dbReference>
<proteinExistence type="predicted"/>
<dbReference type="SUPFAM" id="SSF53335">
    <property type="entry name" value="S-adenosyl-L-methionine-dependent methyltransferases"/>
    <property type="match status" value="1"/>
</dbReference>
<comment type="catalytic activity">
    <reaction evidence="1">
        <text>guanosine(46) in tRNA + S-adenosyl-L-methionine = N(7)-methylguanosine(46) in tRNA + S-adenosyl-L-homocysteine</text>
        <dbReference type="Rhea" id="RHEA:42708"/>
        <dbReference type="Rhea" id="RHEA-COMP:10188"/>
        <dbReference type="Rhea" id="RHEA-COMP:10189"/>
        <dbReference type="ChEBI" id="CHEBI:57856"/>
        <dbReference type="ChEBI" id="CHEBI:59789"/>
        <dbReference type="ChEBI" id="CHEBI:74269"/>
        <dbReference type="ChEBI" id="CHEBI:74480"/>
        <dbReference type="EC" id="2.1.1.33"/>
    </reaction>
</comment>
<evidence type="ECO:0000256" key="3">
    <source>
        <dbReference type="ARBA" id="ARBA00022603"/>
    </source>
</evidence>
<sequence>MALQRASREILRFRCSSSFPGPFFKTSSSPSFCHLYFRNPRHRCHYPMCVIDFRRWNHGGIRTLCSACSRVVGIVRSPDLVDLEYADLNLSRKVSAEVGHIRIRQHVNPLSSAFSVPSEVPEWNLVFNDPTLPLVVDIGCGSGRFILWLAKRHSSLKNYLGLEIRQKLVKRANFWVKELALHNTYFLFANATVSLQQLLSSYPGPLVSVFILCPDPHFKRRHKKRRVVQEPVVYTIVNYLTTGGQVFVQSDVLEVALDMRNQFDALSDLQHMDAVDCSTSYNCDEDGWLLRNPLGIRTEREIHAELEGAKIYRRMYQKAPR</sequence>
<dbReference type="PROSITE" id="PS51625">
    <property type="entry name" value="SAM_MT_TRMB"/>
    <property type="match status" value="1"/>
</dbReference>
<evidence type="ECO:0000313" key="8">
    <source>
        <dbReference type="Proteomes" id="UP001279734"/>
    </source>
</evidence>
<dbReference type="Pfam" id="PF02390">
    <property type="entry name" value="Methyltransf_4"/>
    <property type="match status" value="1"/>
</dbReference>
<accession>A0AAD3SUW7</accession>
<reference evidence="7" key="1">
    <citation type="submission" date="2023-05" db="EMBL/GenBank/DDBJ databases">
        <title>Nepenthes gracilis genome sequencing.</title>
        <authorList>
            <person name="Fukushima K."/>
        </authorList>
    </citation>
    <scope>NUCLEOTIDE SEQUENCE</scope>
    <source>
        <strain evidence="7">SING2019-196</strain>
    </source>
</reference>
<dbReference type="InterPro" id="IPR003358">
    <property type="entry name" value="tRNA_(Gua-N-7)_MeTrfase_Trmb"/>
</dbReference>
<organism evidence="7 8">
    <name type="scientific">Nepenthes gracilis</name>
    <name type="common">Slender pitcher plant</name>
    <dbReference type="NCBI Taxonomy" id="150966"/>
    <lineage>
        <taxon>Eukaryota</taxon>
        <taxon>Viridiplantae</taxon>
        <taxon>Streptophyta</taxon>
        <taxon>Embryophyta</taxon>
        <taxon>Tracheophyta</taxon>
        <taxon>Spermatophyta</taxon>
        <taxon>Magnoliopsida</taxon>
        <taxon>eudicotyledons</taxon>
        <taxon>Gunneridae</taxon>
        <taxon>Pentapetalae</taxon>
        <taxon>Caryophyllales</taxon>
        <taxon>Nepenthaceae</taxon>
        <taxon>Nepenthes</taxon>
    </lineage>
</organism>
<dbReference type="GO" id="GO:0043527">
    <property type="term" value="C:tRNA methyltransferase complex"/>
    <property type="evidence" value="ECO:0007669"/>
    <property type="project" value="TreeGrafter"/>
</dbReference>
<evidence type="ECO:0000256" key="5">
    <source>
        <dbReference type="ARBA" id="ARBA00022691"/>
    </source>
</evidence>
<dbReference type="AlphaFoldDB" id="A0AAD3SUW7"/>
<dbReference type="Gene3D" id="3.40.50.150">
    <property type="entry name" value="Vaccinia Virus protein VP39"/>
    <property type="match status" value="1"/>
</dbReference>
<keyword evidence="4" id="KW-0808">Transferase</keyword>
<keyword evidence="5" id="KW-0949">S-adenosyl-L-methionine</keyword>
<dbReference type="PANTHER" id="PTHR23417">
    <property type="entry name" value="3-DEOXY-D-MANNO-OCTULOSONIC-ACID TRANSFERASE/TRNA GUANINE-N 7 - -METHYLTRANSFERASE"/>
    <property type="match status" value="1"/>
</dbReference>
<keyword evidence="6" id="KW-0819">tRNA processing</keyword>
<evidence type="ECO:0000256" key="6">
    <source>
        <dbReference type="ARBA" id="ARBA00022694"/>
    </source>
</evidence>
<dbReference type="CDD" id="cd02440">
    <property type="entry name" value="AdoMet_MTases"/>
    <property type="match status" value="1"/>
</dbReference>
<keyword evidence="8" id="KW-1185">Reference proteome</keyword>
<evidence type="ECO:0000313" key="7">
    <source>
        <dbReference type="EMBL" id="GMH17455.1"/>
    </source>
</evidence>
<gene>
    <name evidence="7" type="ORF">Nepgr_019296</name>
</gene>